<keyword evidence="2" id="KW-1185">Reference proteome</keyword>
<reference evidence="2" key="1">
    <citation type="journal article" date="2024" name="Proc. Natl. Acad. Sci. U.S.A.">
        <title>Extraordinary preservation of gene collinearity over three hundred million years revealed in homosporous lycophytes.</title>
        <authorList>
            <person name="Li C."/>
            <person name="Wickell D."/>
            <person name="Kuo L.Y."/>
            <person name="Chen X."/>
            <person name="Nie B."/>
            <person name="Liao X."/>
            <person name="Peng D."/>
            <person name="Ji J."/>
            <person name="Jenkins J."/>
            <person name="Williams M."/>
            <person name="Shu S."/>
            <person name="Plott C."/>
            <person name="Barry K."/>
            <person name="Rajasekar S."/>
            <person name="Grimwood J."/>
            <person name="Han X."/>
            <person name="Sun S."/>
            <person name="Hou Z."/>
            <person name="He W."/>
            <person name="Dai G."/>
            <person name="Sun C."/>
            <person name="Schmutz J."/>
            <person name="Leebens-Mack J.H."/>
            <person name="Li F.W."/>
            <person name="Wang L."/>
        </authorList>
    </citation>
    <scope>NUCLEOTIDE SEQUENCE [LARGE SCALE GENOMIC DNA]</scope>
    <source>
        <strain evidence="2">cv. PW_Plant_1</strain>
    </source>
</reference>
<dbReference type="Proteomes" id="UP001162992">
    <property type="component" value="Chromosome 21"/>
</dbReference>
<proteinExistence type="predicted"/>
<dbReference type="EMBL" id="CM055112">
    <property type="protein sequence ID" value="KAJ7517065.1"/>
    <property type="molecule type" value="Genomic_DNA"/>
</dbReference>
<accession>A0ACC2AHL1</accession>
<evidence type="ECO:0000313" key="2">
    <source>
        <dbReference type="Proteomes" id="UP001162992"/>
    </source>
</evidence>
<gene>
    <name evidence="1" type="ORF">O6H91_21G009600</name>
</gene>
<sequence length="901" mass="99851">MESKMDQYEIMEQVGRGAFGSAILVHHKTERKKYVLKKIRLARQTDRCRRSAHQEMALISKVKHPYIVEYKESWVEKGCYVCIVTGYCEGGDMADMVKKANGIYFPEERLCKWFAQLLLAVNYLHSSRVLHRDLKCSNIFLTKEHDIRLGDFGLAKNLMEDDLASSVVGTPNYMCPELLADIPYGFKSDIWSLGCCMYEMAAHRPAFKAFDMQGLIAKINKSTMGPLSNHYSNAFKGLIKSMLRKNPELRPTAAELLQHPHMQQYVTECQLKAGLLVPSPRYQCLNGYQRDVNAELTRSNNMGFLTKDNSLDRGFESDGVAHTTSLIDSEECSVASSQIWHFGTIGKERGKSFTRQHKALKNHRDTTESDSSIKDDVNSRRYYTSGFCIPEMDTLNESMESEREKLCLKTRPAKVSQNSHAASTTASSKTSEMPRRNTDHTVKVRKVPQTKKQQENSGASPKIKRADVVPIPLPERQVLEDKAAIAKQEHSATPRARITRNTSAVPLKASVSKKVISPSDGPKTMTGSSSQPSRPGTLGTPQASMPANPKLDPQAFENLQTYLQSRLYSIPKAPKKSAPLHNTMNHDVSMVSLLHTSPSPKTLCDSIQKPIQPQSPNISVNAPSLYLIPKFTLSTNNPVSDMDVENDNQMTASNRLYIDDDSSPLTRNPGSPNPSTLTKGKGNGSLKTCWVRNGTKWVKQAKVTTGHSLQGSPKLPEGISDEIGKGETSETKGTIHVKERKSSKILQPAFNDVVHVVRHTTFKLGGGGLKPDTDMNQLEKLDIDSILNLSDSDLKVFSMPQGTNIGSEHLSKKSHRPLNKELPGTSGKGVNTKSSQQRAEALESLLELSAHLLAQNRMEELAIILKPFGHSQVSPRETAIGLTKSLRGISHNCPQSIPVIS</sequence>
<name>A0ACC2AHL1_DIPCM</name>
<protein>
    <submittedName>
        <fullName evidence="1">Uncharacterized protein</fullName>
    </submittedName>
</protein>
<evidence type="ECO:0000313" key="1">
    <source>
        <dbReference type="EMBL" id="KAJ7517065.1"/>
    </source>
</evidence>
<organism evidence="1 2">
    <name type="scientific">Diphasiastrum complanatum</name>
    <name type="common">Issler's clubmoss</name>
    <name type="synonym">Lycopodium complanatum</name>
    <dbReference type="NCBI Taxonomy" id="34168"/>
    <lineage>
        <taxon>Eukaryota</taxon>
        <taxon>Viridiplantae</taxon>
        <taxon>Streptophyta</taxon>
        <taxon>Embryophyta</taxon>
        <taxon>Tracheophyta</taxon>
        <taxon>Lycopodiopsida</taxon>
        <taxon>Lycopodiales</taxon>
        <taxon>Lycopodiaceae</taxon>
        <taxon>Lycopodioideae</taxon>
        <taxon>Diphasiastrum</taxon>
    </lineage>
</organism>
<comment type="caution">
    <text evidence="1">The sequence shown here is derived from an EMBL/GenBank/DDBJ whole genome shotgun (WGS) entry which is preliminary data.</text>
</comment>